<proteinExistence type="predicted"/>
<sequence length="441" mass="47986">MVVLGENHPAIAVQRDILSVLASGGISSGVYAGNPSSVEAFFRDLAALGQRLLRYAEPADLRDRLSADLWGGVEPLTRRETRQDSSPAWAVTNESSASIAAAAACLATPILLADSRAAAGEKLRWLVGSMRRRGLTVSASNVGWGRNVSDALVGVQLSALSVFLGPVDQLRHRGGARRPSRRDSATPLSHSLPALLWPRCAFRFETEGVGFDQLRAALSVAILLVGSRTSVPTACAMVGSATHERSVSRVLQRLRARADWEQLMERLIVLGDHLEAGVPVDYARRRALDYADLLPTDQWRGICVDLAMPAGRSMRARLHRSWLYERLSGSPAIALTPGRGDPAFRALLADLPRTLTPALVAALDDAGRDFLRSQGVHDEPLRWRPHLREASVGSAEYQRAEARVREIHRLVTEGHPLGWVAGRLDTTINVVREVLTEYPAS</sequence>
<comment type="caution">
    <text evidence="1">The sequence shown here is derived from an EMBL/GenBank/DDBJ whole genome shotgun (WGS) entry which is preliminary data.</text>
</comment>
<organism evidence="1 2">
    <name type="scientific">Mycolicibacterium iranicum</name>
    <name type="common">Mycobacterium iranicum</name>
    <dbReference type="NCBI Taxonomy" id="912594"/>
    <lineage>
        <taxon>Bacteria</taxon>
        <taxon>Bacillati</taxon>
        <taxon>Actinomycetota</taxon>
        <taxon>Actinomycetes</taxon>
        <taxon>Mycobacteriales</taxon>
        <taxon>Mycobacteriaceae</taxon>
        <taxon>Mycolicibacterium</taxon>
    </lineage>
</organism>
<gene>
    <name evidence="1" type="ORF">OY187_16380</name>
</gene>
<reference evidence="1" key="1">
    <citation type="submission" date="2022-12" db="EMBL/GenBank/DDBJ databases">
        <title>Whole genome sequence of Mycolicibacterium iranicum strain SBH312.</title>
        <authorList>
            <person name="Jani J."/>
            <person name="Arifin Mustapha Z."/>
            <person name="Ahmed K."/>
            <person name="Kai Ling C."/>
        </authorList>
    </citation>
    <scope>NUCLEOTIDE SEQUENCE</scope>
    <source>
        <strain evidence="1">SBH312</strain>
    </source>
</reference>
<evidence type="ECO:0000313" key="1">
    <source>
        <dbReference type="EMBL" id="MCZ0729632.1"/>
    </source>
</evidence>
<dbReference type="RefSeq" id="WP_268786572.1">
    <property type="nucleotide sequence ID" value="NZ_JAPQYE010000006.1"/>
</dbReference>
<protein>
    <submittedName>
        <fullName evidence="1">Uncharacterized protein</fullName>
    </submittedName>
</protein>
<keyword evidence="2" id="KW-1185">Reference proteome</keyword>
<name>A0ABT4HIZ5_MYCIR</name>
<evidence type="ECO:0000313" key="2">
    <source>
        <dbReference type="Proteomes" id="UP001084650"/>
    </source>
</evidence>
<dbReference type="Proteomes" id="UP001084650">
    <property type="component" value="Unassembled WGS sequence"/>
</dbReference>
<dbReference type="EMBL" id="JAPQYE010000006">
    <property type="protein sequence ID" value="MCZ0729632.1"/>
    <property type="molecule type" value="Genomic_DNA"/>
</dbReference>
<accession>A0ABT4HIZ5</accession>